<dbReference type="STRING" id="1403537.Q428_03700"/>
<protein>
    <submittedName>
        <fullName evidence="1">Uncharacterized protein</fullName>
    </submittedName>
</protein>
<dbReference type="Proteomes" id="UP000019681">
    <property type="component" value="Unassembled WGS sequence"/>
</dbReference>
<evidence type="ECO:0000313" key="1">
    <source>
        <dbReference type="EMBL" id="EYE89250.1"/>
    </source>
</evidence>
<dbReference type="AlphaFoldDB" id="A0A017RZ83"/>
<proteinExistence type="predicted"/>
<dbReference type="EMBL" id="AZQP01000007">
    <property type="protein sequence ID" value="EYE89250.1"/>
    <property type="molecule type" value="Genomic_DNA"/>
</dbReference>
<name>A0A017RZ83_9CLOT</name>
<comment type="caution">
    <text evidence="1">The sequence shown here is derived from an EMBL/GenBank/DDBJ whole genome shotgun (WGS) entry which is preliminary data.</text>
</comment>
<sequence>MKKKLILFIIATIILGLAVKGYYFLQNVQVCT</sequence>
<evidence type="ECO:0000313" key="2">
    <source>
        <dbReference type="Proteomes" id="UP000019681"/>
    </source>
</evidence>
<gene>
    <name evidence="1" type="ORF">Q428_03700</name>
</gene>
<organism evidence="1 2">
    <name type="scientific">Fervidicella metallireducens AeB</name>
    <dbReference type="NCBI Taxonomy" id="1403537"/>
    <lineage>
        <taxon>Bacteria</taxon>
        <taxon>Bacillati</taxon>
        <taxon>Bacillota</taxon>
        <taxon>Clostridia</taxon>
        <taxon>Eubacteriales</taxon>
        <taxon>Clostridiaceae</taxon>
        <taxon>Fervidicella</taxon>
    </lineage>
</organism>
<keyword evidence="2" id="KW-1185">Reference proteome</keyword>
<accession>A0A017RZ83</accession>
<reference evidence="1 2" key="1">
    <citation type="journal article" date="2014" name="Genome Announc.">
        <title>Draft Genome Sequence of Fervidicella metallireducens Strain AeBT, an Iron-Reducing Thermoanaerobe from the Great Artesian Basin.</title>
        <authorList>
            <person name="Patel B.K."/>
        </authorList>
    </citation>
    <scope>NUCLEOTIDE SEQUENCE [LARGE SCALE GENOMIC DNA]</scope>
    <source>
        <strain evidence="1 2">AeB</strain>
    </source>
</reference>